<dbReference type="PROSITE" id="PS50928">
    <property type="entry name" value="ABC_TM1"/>
    <property type="match status" value="1"/>
</dbReference>
<comment type="similarity">
    <text evidence="7">Belongs to the binding-protein-dependent transport system permease family.</text>
</comment>
<dbReference type="PANTHER" id="PTHR43163">
    <property type="entry name" value="DIPEPTIDE TRANSPORT SYSTEM PERMEASE PROTEIN DPPB-RELATED"/>
    <property type="match status" value="1"/>
</dbReference>
<dbReference type="Gene3D" id="1.10.3720.10">
    <property type="entry name" value="MetI-like"/>
    <property type="match status" value="1"/>
</dbReference>
<dbReference type="CDD" id="cd06261">
    <property type="entry name" value="TM_PBP2"/>
    <property type="match status" value="1"/>
</dbReference>
<dbReference type="SUPFAM" id="SSF161098">
    <property type="entry name" value="MetI-like"/>
    <property type="match status" value="1"/>
</dbReference>
<dbReference type="AlphaFoldDB" id="A0A1Q2CMC9"/>
<reference evidence="10" key="1">
    <citation type="submission" date="2017-02" db="EMBL/GenBank/DDBJ databases">
        <title>Tessaracoccus aquaemaris sp. nov., isolated from the intestine of a Korean rockfish, Sebastes schlegelii, in a marine aquaculture pond.</title>
        <authorList>
            <person name="Tak E.J."/>
            <person name="Bae J.-W."/>
        </authorList>
    </citation>
    <scope>NUCLEOTIDE SEQUENCE [LARGE SCALE GENOMIC DNA]</scope>
    <source>
        <strain evidence="10">NSG39</strain>
    </source>
</reference>
<evidence type="ECO:0000256" key="6">
    <source>
        <dbReference type="ARBA" id="ARBA00023136"/>
    </source>
</evidence>
<keyword evidence="2 7" id="KW-0813">Transport</keyword>
<keyword evidence="5 7" id="KW-1133">Transmembrane helix</keyword>
<feature type="transmembrane region" description="Helical" evidence="7">
    <location>
        <begin position="100"/>
        <end position="125"/>
    </location>
</feature>
<dbReference type="OrthoDB" id="147688at2"/>
<dbReference type="Pfam" id="PF19300">
    <property type="entry name" value="BPD_transp_1_N"/>
    <property type="match status" value="1"/>
</dbReference>
<dbReference type="InterPro" id="IPR035906">
    <property type="entry name" value="MetI-like_sf"/>
</dbReference>
<evidence type="ECO:0000256" key="4">
    <source>
        <dbReference type="ARBA" id="ARBA00022692"/>
    </source>
</evidence>
<accession>A0A1Q2CMC9</accession>
<dbReference type="PANTHER" id="PTHR43163:SF6">
    <property type="entry name" value="DIPEPTIDE TRANSPORT SYSTEM PERMEASE PROTEIN DPPB-RELATED"/>
    <property type="match status" value="1"/>
</dbReference>
<keyword evidence="6 7" id="KW-0472">Membrane</keyword>
<sequence length="321" mass="34923">MTVLRRVGVRVAWLLGSLLLASFLIFLATNKLPGNIAQVTLGTNAGPGEVAALEERLGLNRPFLLRYVEWLGGIVTRFDFGQSYYTGAPVSPLIAARFEVSAWVIAFGMIFAILIAIPVGSYAAVRRRHLDGIAVSALSQVGLAIPAFWAGIWLVIVFAVRLGWLPAGGYVSYWDSPLDWIRHLILPVASLAVVQASVISRYVRSSVIDVLHEDFFRTARAVGWSRIGALWRHGLRNIGISLLTVIGLQLATLLVGAIIIEQVFALPGLGSALLTAVSGRDLGIVQAIVLLLVWSVLLINFLVDITYQIVDPRLRRRAEAA</sequence>
<name>A0A1Q2CMC9_9ACTN</name>
<feature type="transmembrane region" description="Helical" evidence="7">
    <location>
        <begin position="7"/>
        <end position="28"/>
    </location>
</feature>
<dbReference type="GO" id="GO:0071916">
    <property type="term" value="F:dipeptide transmembrane transporter activity"/>
    <property type="evidence" value="ECO:0007669"/>
    <property type="project" value="TreeGrafter"/>
</dbReference>
<dbReference type="RefSeq" id="WP_077685582.1">
    <property type="nucleotide sequence ID" value="NZ_CP019606.1"/>
</dbReference>
<evidence type="ECO:0000256" key="2">
    <source>
        <dbReference type="ARBA" id="ARBA00022448"/>
    </source>
</evidence>
<dbReference type="GO" id="GO:0005886">
    <property type="term" value="C:plasma membrane"/>
    <property type="evidence" value="ECO:0007669"/>
    <property type="project" value="UniProtKB-SubCell"/>
</dbReference>
<feature type="transmembrane region" description="Helical" evidence="7">
    <location>
        <begin position="284"/>
        <end position="307"/>
    </location>
</feature>
<dbReference type="Proteomes" id="UP000188145">
    <property type="component" value="Chromosome"/>
</dbReference>
<feature type="domain" description="ABC transmembrane type-1" evidence="8">
    <location>
        <begin position="98"/>
        <end position="303"/>
    </location>
</feature>
<keyword evidence="4 7" id="KW-0812">Transmembrane</keyword>
<keyword evidence="10" id="KW-1185">Reference proteome</keyword>
<organism evidence="9 10">
    <name type="scientific">Tessaracoccus aquimaris</name>
    <dbReference type="NCBI Taxonomy" id="1332264"/>
    <lineage>
        <taxon>Bacteria</taxon>
        <taxon>Bacillati</taxon>
        <taxon>Actinomycetota</taxon>
        <taxon>Actinomycetes</taxon>
        <taxon>Propionibacteriales</taxon>
        <taxon>Propionibacteriaceae</taxon>
        <taxon>Tessaracoccus</taxon>
    </lineage>
</organism>
<comment type="subcellular location">
    <subcellularLocation>
        <location evidence="1 7">Cell membrane</location>
        <topology evidence="1 7">Multi-pass membrane protein</topology>
    </subcellularLocation>
</comment>
<dbReference type="STRING" id="1332264.BW730_06800"/>
<feature type="transmembrane region" description="Helical" evidence="7">
    <location>
        <begin position="240"/>
        <end position="264"/>
    </location>
</feature>
<dbReference type="EMBL" id="CP019606">
    <property type="protein sequence ID" value="AQP47251.1"/>
    <property type="molecule type" value="Genomic_DNA"/>
</dbReference>
<evidence type="ECO:0000259" key="8">
    <source>
        <dbReference type="PROSITE" id="PS50928"/>
    </source>
</evidence>
<dbReference type="InterPro" id="IPR000515">
    <property type="entry name" value="MetI-like"/>
</dbReference>
<evidence type="ECO:0000256" key="3">
    <source>
        <dbReference type="ARBA" id="ARBA00022475"/>
    </source>
</evidence>
<feature type="transmembrane region" description="Helical" evidence="7">
    <location>
        <begin position="180"/>
        <end position="199"/>
    </location>
</feature>
<dbReference type="KEGG" id="tes:BW730_06800"/>
<dbReference type="InterPro" id="IPR045621">
    <property type="entry name" value="BPD_transp_1_N"/>
</dbReference>
<keyword evidence="3" id="KW-1003">Cell membrane</keyword>
<proteinExistence type="inferred from homology"/>
<feature type="transmembrane region" description="Helical" evidence="7">
    <location>
        <begin position="137"/>
        <end position="160"/>
    </location>
</feature>
<evidence type="ECO:0000256" key="5">
    <source>
        <dbReference type="ARBA" id="ARBA00022989"/>
    </source>
</evidence>
<evidence type="ECO:0000313" key="10">
    <source>
        <dbReference type="Proteomes" id="UP000188145"/>
    </source>
</evidence>
<evidence type="ECO:0000256" key="7">
    <source>
        <dbReference type="RuleBase" id="RU363032"/>
    </source>
</evidence>
<dbReference type="Pfam" id="PF00528">
    <property type="entry name" value="BPD_transp_1"/>
    <property type="match status" value="1"/>
</dbReference>
<protein>
    <submittedName>
        <fullName evidence="9">ABC transporter permease</fullName>
    </submittedName>
</protein>
<evidence type="ECO:0000256" key="1">
    <source>
        <dbReference type="ARBA" id="ARBA00004651"/>
    </source>
</evidence>
<evidence type="ECO:0000313" key="9">
    <source>
        <dbReference type="EMBL" id="AQP47251.1"/>
    </source>
</evidence>
<gene>
    <name evidence="9" type="ORF">BW730_06800</name>
</gene>